<evidence type="ECO:0000313" key="4">
    <source>
        <dbReference type="Proteomes" id="UP000006461"/>
    </source>
</evidence>
<dbReference type="InterPro" id="IPR025328">
    <property type="entry name" value="DUF4234"/>
</dbReference>
<dbReference type="KEGG" id="mmar:MODMU_4049"/>
<protein>
    <recommendedName>
        <fullName evidence="2">DUF4234 domain-containing protein</fullName>
    </recommendedName>
</protein>
<name>I4F1D8_MODI5</name>
<keyword evidence="1" id="KW-1133">Transmembrane helix</keyword>
<dbReference type="OrthoDB" id="4945834at2"/>
<feature type="transmembrane region" description="Helical" evidence="1">
    <location>
        <begin position="96"/>
        <end position="116"/>
    </location>
</feature>
<feature type="transmembrane region" description="Helical" evidence="1">
    <location>
        <begin position="55"/>
        <end position="76"/>
    </location>
</feature>
<dbReference type="PATRIC" id="fig|477641.3.peg.3795"/>
<dbReference type="HOGENOM" id="CLU_135005_0_0_11"/>
<reference evidence="3 4" key="1">
    <citation type="journal article" date="2012" name="J. Bacteriol.">
        <title>Genome Sequence of Radiation-Resistant Modestobacter marinus Strain BC501, a Representative Actinobacterium That Thrives on Calcareous Stone Surfaces.</title>
        <authorList>
            <person name="Normand P."/>
            <person name="Gury J."/>
            <person name="Pujic P."/>
            <person name="Chouaia B."/>
            <person name="Crotti E."/>
            <person name="Brusetti L."/>
            <person name="Daffonchio D."/>
            <person name="Vacherie B."/>
            <person name="Barbe V."/>
            <person name="Medigue C."/>
            <person name="Calteau A."/>
            <person name="Ghodhbane-Gtari F."/>
            <person name="Essoussi I."/>
            <person name="Nouioui I."/>
            <person name="Abbassi-Ghozzi I."/>
            <person name="Gtari M."/>
        </authorList>
    </citation>
    <scope>NUCLEOTIDE SEQUENCE [LARGE SCALE GENOMIC DNA]</scope>
    <source>
        <strain evidence="4">BC 501</strain>
    </source>
</reference>
<organism evidence="3 4">
    <name type="scientific">Modestobacter italicus (strain DSM 44449 / CECT 9708 / BC 501)</name>
    <dbReference type="NCBI Taxonomy" id="2732864"/>
    <lineage>
        <taxon>Bacteria</taxon>
        <taxon>Bacillati</taxon>
        <taxon>Actinomycetota</taxon>
        <taxon>Actinomycetes</taxon>
        <taxon>Geodermatophilales</taxon>
        <taxon>Geodermatophilaceae</taxon>
        <taxon>Modestobacter</taxon>
    </lineage>
</organism>
<dbReference type="EMBL" id="FO203431">
    <property type="protein sequence ID" value="CCH89451.1"/>
    <property type="molecule type" value="Genomic_DNA"/>
</dbReference>
<evidence type="ECO:0000313" key="3">
    <source>
        <dbReference type="EMBL" id="CCH89451.1"/>
    </source>
</evidence>
<evidence type="ECO:0000256" key="1">
    <source>
        <dbReference type="SAM" id="Phobius"/>
    </source>
</evidence>
<feature type="domain" description="DUF4234" evidence="2">
    <location>
        <begin position="20"/>
        <end position="123"/>
    </location>
</feature>
<dbReference type="STRING" id="477641.MODMU_4049"/>
<sequence length="132" mass="14221">MPPPPVWHAGPPTGPVGKVRGTGTVILLSVVTLGIYVLVYYYSTHEELKRHSGDGLGGPLALVLALFVGVVSPFLLSKEVGDVYERQGRQPPVTALTGLWVIPGFLILIGPFVWLVKTNGALNDYWRGFGVQ</sequence>
<gene>
    <name evidence="3" type="ordered locus">MODMU_4049</name>
</gene>
<keyword evidence="4" id="KW-1185">Reference proteome</keyword>
<keyword evidence="1" id="KW-0472">Membrane</keyword>
<dbReference type="Pfam" id="PF14018">
    <property type="entry name" value="DUF4234"/>
    <property type="match status" value="1"/>
</dbReference>
<feature type="transmembrane region" description="Helical" evidence="1">
    <location>
        <begin position="20"/>
        <end position="43"/>
    </location>
</feature>
<accession>I4F1D8</accession>
<dbReference type="eggNOG" id="ENOG5032UEG">
    <property type="taxonomic scope" value="Bacteria"/>
</dbReference>
<keyword evidence="1" id="KW-0812">Transmembrane</keyword>
<dbReference type="OMA" id="NALNEYW"/>
<evidence type="ECO:0000259" key="2">
    <source>
        <dbReference type="Pfam" id="PF14018"/>
    </source>
</evidence>
<proteinExistence type="predicted"/>
<dbReference type="AlphaFoldDB" id="I4F1D8"/>
<dbReference type="Proteomes" id="UP000006461">
    <property type="component" value="Chromosome"/>
</dbReference>